<feature type="compositionally biased region" description="Polar residues" evidence="7">
    <location>
        <begin position="167"/>
        <end position="176"/>
    </location>
</feature>
<dbReference type="PROSITE" id="PS50002">
    <property type="entry name" value="SH3"/>
    <property type="match status" value="3"/>
</dbReference>
<name>A0A8H7V6F6_9FUNG</name>
<dbReference type="InterPro" id="IPR001452">
    <property type="entry name" value="SH3_domain"/>
</dbReference>
<evidence type="ECO:0000256" key="6">
    <source>
        <dbReference type="SAM" id="Coils"/>
    </source>
</evidence>
<feature type="region of interest" description="Disordered" evidence="7">
    <location>
        <begin position="201"/>
        <end position="300"/>
    </location>
</feature>
<dbReference type="PANTHER" id="PTHR14167">
    <property type="entry name" value="SH3 DOMAIN-CONTAINING"/>
    <property type="match status" value="1"/>
</dbReference>
<dbReference type="Pfam" id="PF14604">
    <property type="entry name" value="SH3_9"/>
    <property type="match status" value="2"/>
</dbReference>
<evidence type="ECO:0000256" key="5">
    <source>
        <dbReference type="PROSITE-ProRule" id="PRU00192"/>
    </source>
</evidence>
<dbReference type="SMART" id="SM00326">
    <property type="entry name" value="SH3"/>
    <property type="match status" value="3"/>
</dbReference>
<dbReference type="Proteomes" id="UP000603453">
    <property type="component" value="Unassembled WGS sequence"/>
</dbReference>
<reference evidence="9" key="1">
    <citation type="submission" date="2020-12" db="EMBL/GenBank/DDBJ databases">
        <title>Metabolic potential, ecology and presence of endohyphal bacteria is reflected in genomic diversity of Mucoromycotina.</title>
        <authorList>
            <person name="Muszewska A."/>
            <person name="Okrasinska A."/>
            <person name="Steczkiewicz K."/>
            <person name="Drgas O."/>
            <person name="Orlowska M."/>
            <person name="Perlinska-Lenart U."/>
            <person name="Aleksandrzak-Piekarczyk T."/>
            <person name="Szatraj K."/>
            <person name="Zielenkiewicz U."/>
            <person name="Pilsyk S."/>
            <person name="Malc E."/>
            <person name="Mieczkowski P."/>
            <person name="Kruszewska J.S."/>
            <person name="Biernat P."/>
            <person name="Pawlowska J."/>
        </authorList>
    </citation>
    <scope>NUCLEOTIDE SEQUENCE</scope>
    <source>
        <strain evidence="9">WA0000017839</strain>
    </source>
</reference>
<dbReference type="PANTHER" id="PTHR14167:SF81">
    <property type="entry name" value="ENDOPHILIN-A"/>
    <property type="match status" value="1"/>
</dbReference>
<evidence type="ECO:0000313" key="10">
    <source>
        <dbReference type="Proteomes" id="UP000603453"/>
    </source>
</evidence>
<keyword evidence="10" id="KW-1185">Reference proteome</keyword>
<feature type="compositionally biased region" description="Low complexity" evidence="7">
    <location>
        <begin position="374"/>
        <end position="385"/>
    </location>
</feature>
<feature type="domain" description="SH3" evidence="8">
    <location>
        <begin position="2"/>
        <end position="62"/>
    </location>
</feature>
<feature type="compositionally biased region" description="Basic and acidic residues" evidence="7">
    <location>
        <begin position="696"/>
        <end position="710"/>
    </location>
</feature>
<dbReference type="EMBL" id="JAEPRD010000039">
    <property type="protein sequence ID" value="KAG2205103.1"/>
    <property type="molecule type" value="Genomic_DNA"/>
</dbReference>
<keyword evidence="3 6" id="KW-0175">Coiled coil</keyword>
<feature type="region of interest" description="Disordered" evidence="7">
    <location>
        <begin position="52"/>
        <end position="93"/>
    </location>
</feature>
<evidence type="ECO:0000256" key="2">
    <source>
        <dbReference type="ARBA" id="ARBA00022443"/>
    </source>
</evidence>
<comment type="subcellular location">
    <subcellularLocation>
        <location evidence="1">Membrane</location>
        <topology evidence="1">Peripheral membrane protein</topology>
    </subcellularLocation>
</comment>
<feature type="compositionally biased region" description="Pro residues" evidence="7">
    <location>
        <begin position="224"/>
        <end position="241"/>
    </location>
</feature>
<dbReference type="Gene3D" id="2.30.30.40">
    <property type="entry name" value="SH3 Domains"/>
    <property type="match status" value="3"/>
</dbReference>
<dbReference type="SUPFAM" id="SSF50044">
    <property type="entry name" value="SH3-domain"/>
    <property type="match status" value="3"/>
</dbReference>
<evidence type="ECO:0000313" key="9">
    <source>
        <dbReference type="EMBL" id="KAG2205103.1"/>
    </source>
</evidence>
<dbReference type="OrthoDB" id="5340910at2759"/>
<sequence>MSEYKIVTAHHPYEAQRDDEISFDQDEIIKVTDFSDPDWWVGKKKDGSLGFFPSNFVTPKDENNQQQQEEELKQDVETKDDVPVTEEPIVEEKKEKVDQVIGMARVMEDYAMQEPGEISLHRGGIINVYEVIDDQWSRGELNGKVGKYPSKYVEDIDMPGRPDLGQPQLSNESQKSPTDEEPPKGGFKLAAFGVKQGGIGSLLAGGFPGLKKTGGAKPEKTESVPPPPATAPVIPHPPAPVAPADATATAATAKDVEEKKDDVEEKKETTDAPSTIEAAPPAVPTVSKPTSSESAETQKPLGKAIVLHPYDAESEDELSLLRGEYVEILDRHIDDGWWKGKNEKGQSGVFPCNFVRELEDELVAPPTPTRARRNISSSRPSSVQSPVTARPISVQTPAQRPSSLSAAIPTASKPAAQPFSPSITEETKEEDAPIAEEEKASPAAEEQIPVDIETIDQAPPSAEPVAVEKVNSPPVPQRVASPAVEQVQPPLASPPVPERVTSPPVPERVVSPPAPERVTSPPVPERVISPPVPQRVTSPPVPERVQSPAIEKVQSPAIEKVESPAIEKVESPASESPVTLAQEESIKSPTEENLPERQVSVASEEEKSPAVIKEDPISDEEEKESGVETEKAEEETPLAVEEKTEAAVEEKEEEKNEFDSIPSGPKLTAPTRVRMGAGRARRSPQLHQEPSQTEVLQKELAEEPVEEKKSSPSPPAKPVKPIFAKFPTPFAVGGDVLSKSHLKPTQTRRLWDEKPAEETKTTEDAEESAPVRPAGVKNLASRFNFAGPPGGGGGNEVLETKLKNHTKNEIEKLKKEYDHLLKEERERVSSLEKTVLQLLERVNALEQQK</sequence>
<dbReference type="PRINTS" id="PR00452">
    <property type="entry name" value="SH3DOMAIN"/>
</dbReference>
<dbReference type="InterPro" id="IPR036028">
    <property type="entry name" value="SH3-like_dom_sf"/>
</dbReference>
<organism evidence="9 10">
    <name type="scientific">Mucor saturninus</name>
    <dbReference type="NCBI Taxonomy" id="64648"/>
    <lineage>
        <taxon>Eukaryota</taxon>
        <taxon>Fungi</taxon>
        <taxon>Fungi incertae sedis</taxon>
        <taxon>Mucoromycota</taxon>
        <taxon>Mucoromycotina</taxon>
        <taxon>Mucoromycetes</taxon>
        <taxon>Mucorales</taxon>
        <taxon>Mucorineae</taxon>
        <taxon>Mucoraceae</taxon>
        <taxon>Mucor</taxon>
    </lineage>
</organism>
<feature type="region of interest" description="Disordered" evidence="7">
    <location>
        <begin position="361"/>
        <end position="773"/>
    </location>
</feature>
<feature type="domain" description="SH3" evidence="8">
    <location>
        <begin position="299"/>
        <end position="360"/>
    </location>
</feature>
<feature type="domain" description="SH3" evidence="8">
    <location>
        <begin position="99"/>
        <end position="158"/>
    </location>
</feature>
<gene>
    <name evidence="9" type="ORF">INT47_002197</name>
</gene>
<feature type="compositionally biased region" description="Basic and acidic residues" evidence="7">
    <location>
        <begin position="749"/>
        <end position="763"/>
    </location>
</feature>
<evidence type="ECO:0000256" key="7">
    <source>
        <dbReference type="SAM" id="MobiDB-lite"/>
    </source>
</evidence>
<proteinExistence type="predicted"/>
<keyword evidence="4" id="KW-0472">Membrane</keyword>
<evidence type="ECO:0000259" key="8">
    <source>
        <dbReference type="PROSITE" id="PS50002"/>
    </source>
</evidence>
<dbReference type="CDD" id="cd00174">
    <property type="entry name" value="SH3"/>
    <property type="match status" value="2"/>
</dbReference>
<feature type="compositionally biased region" description="Basic and acidic residues" evidence="7">
    <location>
        <begin position="254"/>
        <end position="270"/>
    </location>
</feature>
<feature type="compositionally biased region" description="Polar residues" evidence="7">
    <location>
        <begin position="393"/>
        <end position="405"/>
    </location>
</feature>
<feature type="coiled-coil region" evidence="6">
    <location>
        <begin position="803"/>
        <end position="848"/>
    </location>
</feature>
<keyword evidence="2 5" id="KW-0728">SH3 domain</keyword>
<feature type="compositionally biased region" description="Low complexity" evidence="7">
    <location>
        <begin position="242"/>
        <end position="253"/>
    </location>
</feature>
<protein>
    <recommendedName>
        <fullName evidence="8">SH3 domain-containing protein</fullName>
    </recommendedName>
</protein>
<evidence type="ECO:0000256" key="4">
    <source>
        <dbReference type="ARBA" id="ARBA00023136"/>
    </source>
</evidence>
<evidence type="ECO:0000256" key="1">
    <source>
        <dbReference type="ARBA" id="ARBA00004170"/>
    </source>
</evidence>
<dbReference type="Pfam" id="PF07653">
    <property type="entry name" value="SH3_2"/>
    <property type="match status" value="1"/>
</dbReference>
<dbReference type="InterPro" id="IPR050384">
    <property type="entry name" value="Endophilin_SH3RF"/>
</dbReference>
<accession>A0A8H7V6F6</accession>
<feature type="compositionally biased region" description="Low complexity" evidence="7">
    <location>
        <begin position="498"/>
        <end position="511"/>
    </location>
</feature>
<feature type="compositionally biased region" description="Polar residues" evidence="7">
    <location>
        <begin position="685"/>
        <end position="695"/>
    </location>
</feature>
<feature type="region of interest" description="Disordered" evidence="7">
    <location>
        <begin position="152"/>
        <end position="188"/>
    </location>
</feature>
<feature type="compositionally biased region" description="Basic and acidic residues" evidence="7">
    <location>
        <begin position="559"/>
        <end position="570"/>
    </location>
</feature>
<feature type="compositionally biased region" description="Basic and acidic residues" evidence="7">
    <location>
        <begin position="640"/>
        <end position="658"/>
    </location>
</feature>
<feature type="compositionally biased region" description="Basic and acidic residues" evidence="7">
    <location>
        <begin position="604"/>
        <end position="616"/>
    </location>
</feature>
<feature type="compositionally biased region" description="Polar residues" evidence="7">
    <location>
        <begin position="287"/>
        <end position="297"/>
    </location>
</feature>
<evidence type="ECO:0000256" key="3">
    <source>
        <dbReference type="ARBA" id="ARBA00023054"/>
    </source>
</evidence>
<comment type="caution">
    <text evidence="9">The sequence shown here is derived from an EMBL/GenBank/DDBJ whole genome shotgun (WGS) entry which is preliminary data.</text>
</comment>
<feature type="compositionally biased region" description="Basic and acidic residues" evidence="7">
    <location>
        <begin position="70"/>
        <end position="82"/>
    </location>
</feature>
<dbReference type="AlphaFoldDB" id="A0A8H7V6F6"/>